<evidence type="ECO:0000256" key="2">
    <source>
        <dbReference type="SAM" id="SignalP"/>
    </source>
</evidence>
<dbReference type="RefSeq" id="XP_028282119.1">
    <property type="nucleotide sequence ID" value="XM_028426318.1"/>
</dbReference>
<sequence>MCPHMLSRSLMLTALCLLLGVSADMLEVRTLTGAAAELRCTANIKPGARYISVRWYKVKKDPDMSGLLTRDLGPNGTTRKYFGVQRQVELLGESLNIVLPNVQCNDSGVYICHLAASVGEQNREGRVLLTVTDCPVEATEVKLTTDTYLVIAAIAVLMVALVIFLFSYKCLMNSLKGKNKMPKKVLLNSPLHSPLNKKDLMLIYTLGPKPSTLKHVCV</sequence>
<keyword evidence="2" id="KW-0732">Signal</keyword>
<dbReference type="AlphaFoldDB" id="A0A6P7JYQ7"/>
<keyword evidence="1" id="KW-0472">Membrane</keyword>
<dbReference type="SUPFAM" id="SSF48726">
    <property type="entry name" value="Immunoglobulin"/>
    <property type="match status" value="1"/>
</dbReference>
<dbReference type="GeneID" id="114449009"/>
<dbReference type="InParanoid" id="A0A6P7JYQ7"/>
<dbReference type="InterPro" id="IPR003599">
    <property type="entry name" value="Ig_sub"/>
</dbReference>
<dbReference type="OrthoDB" id="9422899at2759"/>
<feature type="chain" id="PRO_5027807195" evidence="2">
    <location>
        <begin position="24"/>
        <end position="218"/>
    </location>
</feature>
<dbReference type="PANTHER" id="PTHR15193">
    <property type="entry name" value="CD83 ANTIGEN"/>
    <property type="match status" value="1"/>
</dbReference>
<dbReference type="Pfam" id="PF07686">
    <property type="entry name" value="V-set"/>
    <property type="match status" value="1"/>
</dbReference>
<reference evidence="5" key="1">
    <citation type="submission" date="2025-08" db="UniProtKB">
        <authorList>
            <consortium name="RefSeq"/>
        </authorList>
    </citation>
    <scope>IDENTIFICATION</scope>
</reference>
<keyword evidence="1" id="KW-1133">Transmembrane helix</keyword>
<dbReference type="CTD" id="9308"/>
<dbReference type="PROSITE" id="PS50835">
    <property type="entry name" value="IG_LIKE"/>
    <property type="match status" value="1"/>
</dbReference>
<dbReference type="InterPro" id="IPR013783">
    <property type="entry name" value="Ig-like_fold"/>
</dbReference>
<evidence type="ECO:0000259" key="3">
    <source>
        <dbReference type="PROSITE" id="PS50835"/>
    </source>
</evidence>
<evidence type="ECO:0000256" key="1">
    <source>
        <dbReference type="SAM" id="Phobius"/>
    </source>
</evidence>
<evidence type="ECO:0000313" key="4">
    <source>
        <dbReference type="Proteomes" id="UP000515145"/>
    </source>
</evidence>
<keyword evidence="4" id="KW-1185">Reference proteome</keyword>
<feature type="domain" description="Ig-like" evidence="3">
    <location>
        <begin position="3"/>
        <end position="130"/>
    </location>
</feature>
<evidence type="ECO:0000313" key="5">
    <source>
        <dbReference type="RefSeq" id="XP_028282119.1"/>
    </source>
</evidence>
<keyword evidence="1" id="KW-0812">Transmembrane</keyword>
<feature type="signal peptide" evidence="2">
    <location>
        <begin position="1"/>
        <end position="23"/>
    </location>
</feature>
<proteinExistence type="predicted"/>
<dbReference type="InterPro" id="IPR007110">
    <property type="entry name" value="Ig-like_dom"/>
</dbReference>
<organism evidence="4 5">
    <name type="scientific">Parambassis ranga</name>
    <name type="common">Indian glassy fish</name>
    <dbReference type="NCBI Taxonomy" id="210632"/>
    <lineage>
        <taxon>Eukaryota</taxon>
        <taxon>Metazoa</taxon>
        <taxon>Chordata</taxon>
        <taxon>Craniata</taxon>
        <taxon>Vertebrata</taxon>
        <taxon>Euteleostomi</taxon>
        <taxon>Actinopterygii</taxon>
        <taxon>Neopterygii</taxon>
        <taxon>Teleostei</taxon>
        <taxon>Neoteleostei</taxon>
        <taxon>Acanthomorphata</taxon>
        <taxon>Ovalentaria</taxon>
        <taxon>Ambassidae</taxon>
        <taxon>Parambassis</taxon>
    </lineage>
</organism>
<dbReference type="Gene3D" id="2.60.40.10">
    <property type="entry name" value="Immunoglobulins"/>
    <property type="match status" value="1"/>
</dbReference>
<dbReference type="Proteomes" id="UP000515145">
    <property type="component" value="Chromosome 16"/>
</dbReference>
<dbReference type="PANTHER" id="PTHR15193:SF1">
    <property type="entry name" value="CD83 ANTIGEN"/>
    <property type="match status" value="1"/>
</dbReference>
<protein>
    <submittedName>
        <fullName evidence="5">CD83 antigen</fullName>
    </submittedName>
</protein>
<gene>
    <name evidence="5" type="primary">cd83</name>
</gene>
<feature type="transmembrane region" description="Helical" evidence="1">
    <location>
        <begin position="148"/>
        <end position="171"/>
    </location>
</feature>
<accession>A0A6P7JYQ7</accession>
<dbReference type="InterPro" id="IPR036179">
    <property type="entry name" value="Ig-like_dom_sf"/>
</dbReference>
<dbReference type="InterPro" id="IPR013106">
    <property type="entry name" value="Ig_V-set"/>
</dbReference>
<name>A0A6P7JYQ7_9TELE</name>
<dbReference type="SMART" id="SM00409">
    <property type="entry name" value="IG"/>
    <property type="match status" value="1"/>
</dbReference>